<dbReference type="Proteomes" id="UP000799771">
    <property type="component" value="Unassembled WGS sequence"/>
</dbReference>
<dbReference type="Gene3D" id="2.60.120.10">
    <property type="entry name" value="Jelly Rolls"/>
    <property type="match status" value="1"/>
</dbReference>
<dbReference type="GeneID" id="54406813"/>
<dbReference type="InterPro" id="IPR011051">
    <property type="entry name" value="RmlC_Cupin_sf"/>
</dbReference>
<dbReference type="SMART" id="SM00835">
    <property type="entry name" value="Cupin_1"/>
    <property type="match status" value="1"/>
</dbReference>
<evidence type="ECO:0000256" key="6">
    <source>
        <dbReference type="SAM" id="SignalP"/>
    </source>
</evidence>
<evidence type="ECO:0000256" key="4">
    <source>
        <dbReference type="ARBA" id="ARBA00022723"/>
    </source>
</evidence>
<dbReference type="InterPro" id="IPR001929">
    <property type="entry name" value="Germin"/>
</dbReference>
<feature type="signal peptide" evidence="6">
    <location>
        <begin position="1"/>
        <end position="20"/>
    </location>
</feature>
<name>A0A6A6AU13_9PLEO</name>
<reference evidence="8" key="1">
    <citation type="journal article" date="2020" name="Stud. Mycol.">
        <title>101 Dothideomycetes genomes: a test case for predicting lifestyles and emergence of pathogens.</title>
        <authorList>
            <person name="Haridas S."/>
            <person name="Albert R."/>
            <person name="Binder M."/>
            <person name="Bloem J."/>
            <person name="Labutti K."/>
            <person name="Salamov A."/>
            <person name="Andreopoulos B."/>
            <person name="Baker S."/>
            <person name="Barry K."/>
            <person name="Bills G."/>
            <person name="Bluhm B."/>
            <person name="Cannon C."/>
            <person name="Castanera R."/>
            <person name="Culley D."/>
            <person name="Daum C."/>
            <person name="Ezra D."/>
            <person name="Gonzalez J."/>
            <person name="Henrissat B."/>
            <person name="Kuo A."/>
            <person name="Liang C."/>
            <person name="Lipzen A."/>
            <person name="Lutzoni F."/>
            <person name="Magnuson J."/>
            <person name="Mondo S."/>
            <person name="Nolan M."/>
            <person name="Ohm R."/>
            <person name="Pangilinan J."/>
            <person name="Park H.-J."/>
            <person name="Ramirez L."/>
            <person name="Alfaro M."/>
            <person name="Sun H."/>
            <person name="Tritt A."/>
            <person name="Yoshinaga Y."/>
            <person name="Zwiers L.-H."/>
            <person name="Turgeon B."/>
            <person name="Goodwin S."/>
            <person name="Spatafora J."/>
            <person name="Crous P."/>
            <person name="Grigoriev I."/>
        </authorList>
    </citation>
    <scope>NUCLEOTIDE SEQUENCE</scope>
    <source>
        <strain evidence="8">CBS 119687</strain>
    </source>
</reference>
<dbReference type="CDD" id="cd02241">
    <property type="entry name" value="cupin_OxOx"/>
    <property type="match status" value="1"/>
</dbReference>
<feature type="domain" description="Cupin type-1" evidence="7">
    <location>
        <begin position="89"/>
        <end position="245"/>
    </location>
</feature>
<evidence type="ECO:0000313" key="8">
    <source>
        <dbReference type="EMBL" id="KAF2134454.1"/>
    </source>
</evidence>
<accession>A0A6A6AU13</accession>
<keyword evidence="4" id="KW-0479">Metal-binding</keyword>
<dbReference type="AlphaFoldDB" id="A0A6A6AU13"/>
<comment type="subcellular location">
    <subcellularLocation>
        <location evidence="1">Secreted</location>
    </subcellularLocation>
</comment>
<keyword evidence="9" id="KW-1185">Reference proteome</keyword>
<comment type="similarity">
    <text evidence="2">Belongs to the germin family.</text>
</comment>
<evidence type="ECO:0000256" key="1">
    <source>
        <dbReference type="ARBA" id="ARBA00004613"/>
    </source>
</evidence>
<keyword evidence="3" id="KW-0964">Secreted</keyword>
<dbReference type="GO" id="GO:0030145">
    <property type="term" value="F:manganese ion binding"/>
    <property type="evidence" value="ECO:0007669"/>
    <property type="project" value="InterPro"/>
</dbReference>
<dbReference type="GO" id="GO:0005576">
    <property type="term" value="C:extracellular region"/>
    <property type="evidence" value="ECO:0007669"/>
    <property type="project" value="UniProtKB-SubCell"/>
</dbReference>
<protein>
    <recommendedName>
        <fullName evidence="7">Cupin type-1 domain-containing protein</fullName>
    </recommendedName>
</protein>
<gene>
    <name evidence="8" type="ORF">P153DRAFT_352442</name>
</gene>
<evidence type="ECO:0000256" key="3">
    <source>
        <dbReference type="ARBA" id="ARBA00022525"/>
    </source>
</evidence>
<organism evidence="8 9">
    <name type="scientific">Dothidotthia symphoricarpi CBS 119687</name>
    <dbReference type="NCBI Taxonomy" id="1392245"/>
    <lineage>
        <taxon>Eukaryota</taxon>
        <taxon>Fungi</taxon>
        <taxon>Dikarya</taxon>
        <taxon>Ascomycota</taxon>
        <taxon>Pezizomycotina</taxon>
        <taxon>Dothideomycetes</taxon>
        <taxon>Pleosporomycetidae</taxon>
        <taxon>Pleosporales</taxon>
        <taxon>Dothidotthiaceae</taxon>
        <taxon>Dothidotthia</taxon>
    </lineage>
</organism>
<dbReference type="Pfam" id="PF00190">
    <property type="entry name" value="Cupin_1"/>
    <property type="match status" value="1"/>
</dbReference>
<dbReference type="InterPro" id="IPR006045">
    <property type="entry name" value="Cupin_1"/>
</dbReference>
<dbReference type="RefSeq" id="XP_033528841.1">
    <property type="nucleotide sequence ID" value="XM_033666381.1"/>
</dbReference>
<feature type="chain" id="PRO_5025352716" description="Cupin type-1 domain-containing protein" evidence="6">
    <location>
        <begin position="21"/>
        <end position="269"/>
    </location>
</feature>
<keyword evidence="6" id="KW-0732">Signal</keyword>
<keyword evidence="5" id="KW-0464">Manganese</keyword>
<evidence type="ECO:0000256" key="2">
    <source>
        <dbReference type="ARBA" id="ARBA00007456"/>
    </source>
</evidence>
<proteinExistence type="inferred from homology"/>
<dbReference type="PANTHER" id="PTHR31238">
    <property type="entry name" value="GERMIN-LIKE PROTEIN SUBFAMILY 3 MEMBER 3"/>
    <property type="match status" value="1"/>
</dbReference>
<dbReference type="EMBL" id="ML977497">
    <property type="protein sequence ID" value="KAF2134454.1"/>
    <property type="molecule type" value="Genomic_DNA"/>
</dbReference>
<evidence type="ECO:0000259" key="7">
    <source>
        <dbReference type="SMART" id="SM00835"/>
    </source>
</evidence>
<sequence length="269" mass="28232">MLSFTRVLIAGLATLGAVQALPQAVPVSTSVVPTPVPAPTPATPAPAPDQTQLFRDLFTAPTAIKRFQRLLTQGGTLLTGEALQKLIVFNFNGATPANGAKGGATKAANIETFPILTGLGISTTLGFLEACGINTPHVHPRATEFLTLVSGSNLKFGYVLENGLVASPQSPEIAGVLDQFQGTVFPMGSIHFQFNDACENATFVASLNNEDPGTSQVAQNFFALNAGVVNATLGFPKTIDGKNIEEFRKMIPANLAQDVDNCLAKCKSY</sequence>
<dbReference type="SUPFAM" id="SSF51182">
    <property type="entry name" value="RmlC-like cupins"/>
    <property type="match status" value="1"/>
</dbReference>
<dbReference type="OrthoDB" id="1921208at2759"/>
<dbReference type="InterPro" id="IPR014710">
    <property type="entry name" value="RmlC-like_jellyroll"/>
</dbReference>
<evidence type="ECO:0000313" key="9">
    <source>
        <dbReference type="Proteomes" id="UP000799771"/>
    </source>
</evidence>
<evidence type="ECO:0000256" key="5">
    <source>
        <dbReference type="ARBA" id="ARBA00023211"/>
    </source>
</evidence>